<dbReference type="OrthoDB" id="5741452at2"/>
<dbReference type="Proteomes" id="UP000237222">
    <property type="component" value="Unassembled WGS sequence"/>
</dbReference>
<gene>
    <name evidence="1" type="ORF">C0068_15220</name>
    <name evidence="2" type="ORF">D0911_12225</name>
</gene>
<proteinExistence type="predicted"/>
<dbReference type="EMBL" id="RHGB01000013">
    <property type="protein sequence ID" value="RNL61418.1"/>
    <property type="molecule type" value="Genomic_DNA"/>
</dbReference>
<keyword evidence="4" id="KW-1185">Reference proteome</keyword>
<accession>A0A2S4HCP5</accession>
<comment type="caution">
    <text evidence="1">The sequence shown here is derived from an EMBL/GenBank/DDBJ whole genome shotgun (WGS) entry which is preliminary data.</text>
</comment>
<dbReference type="AlphaFoldDB" id="A0A2S4HCP5"/>
<dbReference type="EMBL" id="PQGG01000035">
    <property type="protein sequence ID" value="POP51709.1"/>
    <property type="molecule type" value="Genomic_DNA"/>
</dbReference>
<reference evidence="2 4" key="2">
    <citation type="submission" date="2018-10" db="EMBL/GenBank/DDBJ databases">
        <title>Draft genome sequence of Zhongshania sp. DSW25-10.</title>
        <authorList>
            <person name="Oh J."/>
        </authorList>
    </citation>
    <scope>NUCLEOTIDE SEQUENCE [LARGE SCALE GENOMIC DNA]</scope>
    <source>
        <strain evidence="2 4">DSW25-10</strain>
    </source>
</reference>
<sequence>MNPSTQLRLSTMMRAMTDIILPAIPASESMAQEQSQLLIGHIAALMAQDGRERELQAHNAANLIDVAKQLILLAELEKLAAEKLAELNAALAGNDIAKIAFASERLMADCDVSAGFKSKSSELMINYARHHSVVGRSWFSPMGFDSKPEELLDVASLLTASAANN</sequence>
<dbReference type="RefSeq" id="WP_103685335.1">
    <property type="nucleotide sequence ID" value="NZ_PQGG01000035.1"/>
</dbReference>
<reference evidence="1" key="1">
    <citation type="submission" date="2018-01" db="EMBL/GenBank/DDBJ databases">
        <authorList>
            <person name="Yu X.-D."/>
        </authorList>
    </citation>
    <scope>NUCLEOTIDE SEQUENCE</scope>
    <source>
        <strain evidence="1">ZX-21</strain>
    </source>
</reference>
<dbReference type="Proteomes" id="UP000274695">
    <property type="component" value="Unassembled WGS sequence"/>
</dbReference>
<evidence type="ECO:0000313" key="4">
    <source>
        <dbReference type="Proteomes" id="UP000274695"/>
    </source>
</evidence>
<evidence type="ECO:0000313" key="3">
    <source>
        <dbReference type="Proteomes" id="UP000237222"/>
    </source>
</evidence>
<protein>
    <submittedName>
        <fullName evidence="1">Uncharacterized protein</fullName>
    </submittedName>
</protein>
<evidence type="ECO:0000313" key="1">
    <source>
        <dbReference type="EMBL" id="POP51709.1"/>
    </source>
</evidence>
<evidence type="ECO:0000313" key="2">
    <source>
        <dbReference type="EMBL" id="RNL61418.1"/>
    </source>
</evidence>
<organism evidence="1 3">
    <name type="scientific">Zhongshania marina</name>
    <dbReference type="NCBI Taxonomy" id="2304603"/>
    <lineage>
        <taxon>Bacteria</taxon>
        <taxon>Pseudomonadati</taxon>
        <taxon>Pseudomonadota</taxon>
        <taxon>Gammaproteobacteria</taxon>
        <taxon>Cellvibrionales</taxon>
        <taxon>Spongiibacteraceae</taxon>
        <taxon>Zhongshania</taxon>
    </lineage>
</organism>
<name>A0A2S4HCP5_9GAMM</name>